<evidence type="ECO:0000256" key="4">
    <source>
        <dbReference type="ARBA" id="ARBA00023235"/>
    </source>
</evidence>
<proteinExistence type="predicted"/>
<evidence type="ECO:0000313" key="10">
    <source>
        <dbReference type="EMBL" id="KAG2175091.1"/>
    </source>
</evidence>
<dbReference type="PANTHER" id="PTHR45779:SF7">
    <property type="entry name" value="PEPTIDYLPROLYL ISOMERASE"/>
    <property type="match status" value="1"/>
</dbReference>
<comment type="caution">
    <text evidence="10">The sequence shown here is derived from an EMBL/GenBank/DDBJ whole genome shotgun (WGS) entry which is preliminary data.</text>
</comment>
<evidence type="ECO:0000313" key="11">
    <source>
        <dbReference type="Proteomes" id="UP000612746"/>
    </source>
</evidence>
<dbReference type="SUPFAM" id="SSF54534">
    <property type="entry name" value="FKBP-like"/>
    <property type="match status" value="1"/>
</dbReference>
<evidence type="ECO:0000256" key="6">
    <source>
        <dbReference type="SAM" id="MobiDB-lite"/>
    </source>
</evidence>
<reference evidence="10" key="1">
    <citation type="submission" date="2020-12" db="EMBL/GenBank/DDBJ databases">
        <title>Metabolic potential, ecology and presence of endohyphal bacteria is reflected in genomic diversity of Mucoromycotina.</title>
        <authorList>
            <person name="Muszewska A."/>
            <person name="Okrasinska A."/>
            <person name="Steczkiewicz K."/>
            <person name="Drgas O."/>
            <person name="Orlowska M."/>
            <person name="Perlinska-Lenart U."/>
            <person name="Aleksandrzak-Piekarczyk T."/>
            <person name="Szatraj K."/>
            <person name="Zielenkiewicz U."/>
            <person name="Pilsyk S."/>
            <person name="Malc E."/>
            <person name="Mieczkowski P."/>
            <person name="Kruszewska J.S."/>
            <person name="Biernat P."/>
            <person name="Pawlowska J."/>
        </authorList>
    </citation>
    <scope>NUCLEOTIDE SEQUENCE</scope>
    <source>
        <strain evidence="10">WA0000051536</strain>
    </source>
</reference>
<dbReference type="AlphaFoldDB" id="A0A8H7PJJ7"/>
<feature type="region of interest" description="Disordered" evidence="6">
    <location>
        <begin position="140"/>
        <end position="165"/>
    </location>
</feature>
<keyword evidence="7" id="KW-1133">Transmembrane helix</keyword>
<keyword evidence="7" id="KW-0472">Membrane</keyword>
<dbReference type="GO" id="GO:0003755">
    <property type="term" value="F:peptidyl-prolyl cis-trans isomerase activity"/>
    <property type="evidence" value="ECO:0007669"/>
    <property type="project" value="UniProtKB-KW"/>
</dbReference>
<feature type="signal peptide" evidence="8">
    <location>
        <begin position="1"/>
        <end position="22"/>
    </location>
</feature>
<dbReference type="FunFam" id="3.10.50.40:FF:000006">
    <property type="entry name" value="Peptidyl-prolyl cis-trans isomerase"/>
    <property type="match status" value="1"/>
</dbReference>
<evidence type="ECO:0000259" key="9">
    <source>
        <dbReference type="PROSITE" id="PS50059"/>
    </source>
</evidence>
<keyword evidence="4 5" id="KW-0413">Isomerase</keyword>
<evidence type="ECO:0000256" key="5">
    <source>
        <dbReference type="PROSITE-ProRule" id="PRU00277"/>
    </source>
</evidence>
<organism evidence="10 11">
    <name type="scientific">Umbelopsis vinacea</name>
    <dbReference type="NCBI Taxonomy" id="44442"/>
    <lineage>
        <taxon>Eukaryota</taxon>
        <taxon>Fungi</taxon>
        <taxon>Fungi incertae sedis</taxon>
        <taxon>Mucoromycota</taxon>
        <taxon>Mucoromycotina</taxon>
        <taxon>Umbelopsidomycetes</taxon>
        <taxon>Umbelopsidales</taxon>
        <taxon>Umbelopsidaceae</taxon>
        <taxon>Umbelopsis</taxon>
    </lineage>
</organism>
<keyword evidence="11" id="KW-1185">Reference proteome</keyword>
<evidence type="ECO:0000256" key="8">
    <source>
        <dbReference type="SAM" id="SignalP"/>
    </source>
</evidence>
<dbReference type="EMBL" id="JAEPRA010000015">
    <property type="protein sequence ID" value="KAG2175091.1"/>
    <property type="molecule type" value="Genomic_DNA"/>
</dbReference>
<feature type="domain" description="PPIase FKBP-type" evidence="9">
    <location>
        <begin position="50"/>
        <end position="139"/>
    </location>
</feature>
<evidence type="ECO:0000256" key="1">
    <source>
        <dbReference type="ARBA" id="ARBA00000971"/>
    </source>
</evidence>
<accession>A0A8H7PJJ7</accession>
<gene>
    <name evidence="10" type="ORF">INT44_007569</name>
</gene>
<dbReference type="OrthoDB" id="1902587at2759"/>
<feature type="compositionally biased region" description="Basic and acidic residues" evidence="6">
    <location>
        <begin position="154"/>
        <end position="165"/>
    </location>
</feature>
<keyword evidence="8" id="KW-0732">Signal</keyword>
<dbReference type="GO" id="GO:0005783">
    <property type="term" value="C:endoplasmic reticulum"/>
    <property type="evidence" value="ECO:0007669"/>
    <property type="project" value="TreeGrafter"/>
</dbReference>
<keyword evidence="7" id="KW-0812">Transmembrane</keyword>
<dbReference type="Gene3D" id="3.10.50.40">
    <property type="match status" value="1"/>
</dbReference>
<name>A0A8H7PJJ7_9FUNG</name>
<dbReference type="InterPro" id="IPR044609">
    <property type="entry name" value="FKBP2/11"/>
</dbReference>
<protein>
    <recommendedName>
        <fullName evidence="2 5">peptidylprolyl isomerase</fullName>
        <ecNumber evidence="2 5">5.2.1.8</ecNumber>
    </recommendedName>
</protein>
<feature type="region of interest" description="Disordered" evidence="6">
    <location>
        <begin position="202"/>
        <end position="225"/>
    </location>
</feature>
<keyword evidence="3 5" id="KW-0697">Rotamase</keyword>
<feature type="chain" id="PRO_5034852709" description="peptidylprolyl isomerase" evidence="8">
    <location>
        <begin position="23"/>
        <end position="225"/>
    </location>
</feature>
<dbReference type="InterPro" id="IPR001179">
    <property type="entry name" value="PPIase_FKBP_dom"/>
</dbReference>
<dbReference type="Proteomes" id="UP000612746">
    <property type="component" value="Unassembled WGS sequence"/>
</dbReference>
<comment type="catalytic activity">
    <reaction evidence="1 5">
        <text>[protein]-peptidylproline (omega=180) = [protein]-peptidylproline (omega=0)</text>
        <dbReference type="Rhea" id="RHEA:16237"/>
        <dbReference type="Rhea" id="RHEA-COMP:10747"/>
        <dbReference type="Rhea" id="RHEA-COMP:10748"/>
        <dbReference type="ChEBI" id="CHEBI:83833"/>
        <dbReference type="ChEBI" id="CHEBI:83834"/>
        <dbReference type="EC" id="5.2.1.8"/>
    </reaction>
</comment>
<dbReference type="EC" id="5.2.1.8" evidence="2 5"/>
<feature type="transmembrane region" description="Helical" evidence="7">
    <location>
        <begin position="174"/>
        <end position="191"/>
    </location>
</feature>
<sequence>MKLSSLFTVAISCLALGVSVDALKEPPTTLQIGIKKKIPDEECTTRTKTGDKVSMHYTGTLFDTGKKFDSSLDRDDPLTFVLGTGRVIQGWDRGLQNMCVGEKRRLVIPPSLAYGDRGAPGAIPPGATLVFEVELVANDPAPDVKPSNPQVTDSKQEKVADKPKTAQDVMHSPLFIGSTVGMIVLFMVMFYRATIAERKWAEEEEVKRKERLAAKKAAGATSKTD</sequence>
<evidence type="ECO:0000256" key="7">
    <source>
        <dbReference type="SAM" id="Phobius"/>
    </source>
</evidence>
<dbReference type="PROSITE" id="PS50059">
    <property type="entry name" value="FKBP_PPIASE"/>
    <property type="match status" value="1"/>
</dbReference>
<dbReference type="PANTHER" id="PTHR45779">
    <property type="entry name" value="PEPTIDYLPROLYL ISOMERASE"/>
    <property type="match status" value="1"/>
</dbReference>
<dbReference type="Pfam" id="PF00254">
    <property type="entry name" value="FKBP_C"/>
    <property type="match status" value="1"/>
</dbReference>
<dbReference type="InterPro" id="IPR046357">
    <property type="entry name" value="PPIase_dom_sf"/>
</dbReference>
<feature type="compositionally biased region" description="Basic and acidic residues" evidence="6">
    <location>
        <begin position="202"/>
        <end position="213"/>
    </location>
</feature>
<evidence type="ECO:0000256" key="3">
    <source>
        <dbReference type="ARBA" id="ARBA00023110"/>
    </source>
</evidence>
<evidence type="ECO:0000256" key="2">
    <source>
        <dbReference type="ARBA" id="ARBA00013194"/>
    </source>
</evidence>